<evidence type="ECO:0000256" key="2">
    <source>
        <dbReference type="ARBA" id="ARBA00022771"/>
    </source>
</evidence>
<evidence type="ECO:0000259" key="5">
    <source>
        <dbReference type="PROSITE" id="PS50089"/>
    </source>
</evidence>
<gene>
    <name evidence="6" type="ORF">RIMI_LOCUS19561891</name>
</gene>
<comment type="caution">
    <text evidence="6">The sequence shown here is derived from an EMBL/GenBank/DDBJ whole genome shotgun (WGS) entry which is preliminary data.</text>
</comment>
<dbReference type="EMBL" id="CAUEEQ010062853">
    <property type="protein sequence ID" value="CAJ0964748.1"/>
    <property type="molecule type" value="Genomic_DNA"/>
</dbReference>
<keyword evidence="2 4" id="KW-0863">Zinc-finger</keyword>
<proteinExistence type="predicted"/>
<accession>A0ABN9MDU5</accession>
<feature type="domain" description="RING-type" evidence="5">
    <location>
        <begin position="12"/>
        <end position="52"/>
    </location>
</feature>
<keyword evidence="7" id="KW-1185">Reference proteome</keyword>
<keyword evidence="3" id="KW-0862">Zinc</keyword>
<evidence type="ECO:0000256" key="3">
    <source>
        <dbReference type="ARBA" id="ARBA00022833"/>
    </source>
</evidence>
<evidence type="ECO:0000256" key="4">
    <source>
        <dbReference type="PROSITE-ProRule" id="PRU00175"/>
    </source>
</evidence>
<name>A0ABN9MDU5_9NEOB</name>
<evidence type="ECO:0000256" key="1">
    <source>
        <dbReference type="ARBA" id="ARBA00022723"/>
    </source>
</evidence>
<dbReference type="Proteomes" id="UP001176940">
    <property type="component" value="Unassembled WGS sequence"/>
</dbReference>
<dbReference type="InterPro" id="IPR001841">
    <property type="entry name" value="Znf_RING"/>
</dbReference>
<protein>
    <recommendedName>
        <fullName evidence="5">RING-type domain-containing protein</fullName>
    </recommendedName>
</protein>
<dbReference type="SUPFAM" id="SSF57850">
    <property type="entry name" value="RING/U-box"/>
    <property type="match status" value="1"/>
</dbReference>
<organism evidence="6 7">
    <name type="scientific">Ranitomeya imitator</name>
    <name type="common">mimic poison frog</name>
    <dbReference type="NCBI Taxonomy" id="111125"/>
    <lineage>
        <taxon>Eukaryota</taxon>
        <taxon>Metazoa</taxon>
        <taxon>Chordata</taxon>
        <taxon>Craniata</taxon>
        <taxon>Vertebrata</taxon>
        <taxon>Euteleostomi</taxon>
        <taxon>Amphibia</taxon>
        <taxon>Batrachia</taxon>
        <taxon>Anura</taxon>
        <taxon>Neobatrachia</taxon>
        <taxon>Hyloidea</taxon>
        <taxon>Dendrobatidae</taxon>
        <taxon>Dendrobatinae</taxon>
        <taxon>Ranitomeya</taxon>
    </lineage>
</organism>
<reference evidence="6" key="1">
    <citation type="submission" date="2023-07" db="EMBL/GenBank/DDBJ databases">
        <authorList>
            <person name="Stuckert A."/>
        </authorList>
    </citation>
    <scope>NUCLEOTIDE SEQUENCE</scope>
</reference>
<evidence type="ECO:0000313" key="6">
    <source>
        <dbReference type="EMBL" id="CAJ0964748.1"/>
    </source>
</evidence>
<dbReference type="Gene3D" id="3.30.40.10">
    <property type="entry name" value="Zinc/RING finger domain, C3HC4 (zinc finger)"/>
    <property type="match status" value="1"/>
</dbReference>
<dbReference type="PROSITE" id="PS50089">
    <property type="entry name" value="ZF_RING_2"/>
    <property type="match status" value="1"/>
</dbReference>
<dbReference type="InterPro" id="IPR013083">
    <property type="entry name" value="Znf_RING/FYVE/PHD"/>
</dbReference>
<keyword evidence="1" id="KW-0479">Metal-binding</keyword>
<evidence type="ECO:0000313" key="7">
    <source>
        <dbReference type="Proteomes" id="UP001176940"/>
    </source>
</evidence>
<sequence>MDESSLLDLLECSLCLKLLDTTARVLPCQHTCCRCLQSIVSSKNELCCPECRIVVECGANILLVRLLDGIWQRPRNSPTGSPTVGRHHCAGSNNSNNHSTGCAATGGTHPHTSSLRDSAAESQNVILLAKPHQGLCKRNVTPTEHSIKVCISKRHYFTSEPRHVPKQ</sequence>